<dbReference type="RefSeq" id="WP_173943354.1">
    <property type="nucleotide sequence ID" value="NZ_CBCSCD010000001.1"/>
</dbReference>
<organism evidence="2 3">
    <name type="scientific">Polynucleobacter antarcticus</name>
    <dbReference type="NCBI Taxonomy" id="1743162"/>
    <lineage>
        <taxon>Bacteria</taxon>
        <taxon>Pseudomonadati</taxon>
        <taxon>Pseudomonadota</taxon>
        <taxon>Betaproteobacteria</taxon>
        <taxon>Burkholderiales</taxon>
        <taxon>Burkholderiaceae</taxon>
        <taxon>Polynucleobacter</taxon>
    </lineage>
</organism>
<dbReference type="GO" id="GO:0006694">
    <property type="term" value="P:steroid biosynthetic process"/>
    <property type="evidence" value="ECO:0007669"/>
    <property type="project" value="InterPro"/>
</dbReference>
<dbReference type="InterPro" id="IPR051783">
    <property type="entry name" value="NAD(P)-dependent_oxidoreduct"/>
</dbReference>
<dbReference type="EMBL" id="CP028941">
    <property type="protein sequence ID" value="QKM63187.1"/>
    <property type="molecule type" value="Genomic_DNA"/>
</dbReference>
<keyword evidence="3" id="KW-1185">Reference proteome</keyword>
<proteinExistence type="predicted"/>
<dbReference type="InterPro" id="IPR002225">
    <property type="entry name" value="3Beta_OHSteriod_DH/Estase"/>
</dbReference>
<sequence length="314" mass="34521">MKIFLTGASGFIGSHLLGSLIGSGHEVICAVRSELQEKAMLERGAQAWPGDLFDSGTLAKGLQGVETFIHAAGCRDISSSKQVLDTQNALLTQAVLVAAEEAGVSQFIFIGAASVVIPGPIPMMNIDETYPIINQEFLPYIRSKAQAEQMVLIARSKKMKTVVLRPTFVWGSGDSIDSLIGPAVERGQFGWFSGGRYPFSVCSVMNLCEAVEKTLAYSGTEQIFFISDREPVDFRSFISARLTASGYPIPKFTISRRLAWWLARFTENGWKYLPLPGRPPLVREMICLMGYPFTVSIQRAVKELGYEATQKYSP</sequence>
<evidence type="ECO:0000313" key="2">
    <source>
        <dbReference type="EMBL" id="QKM63187.1"/>
    </source>
</evidence>
<dbReference type="Proteomes" id="UP000500806">
    <property type="component" value="Chromosome"/>
</dbReference>
<protein>
    <recommendedName>
        <fullName evidence="1">3-beta hydroxysteroid dehydrogenase/isomerase domain-containing protein</fullName>
    </recommendedName>
</protein>
<dbReference type="Pfam" id="PF01073">
    <property type="entry name" value="3Beta_HSD"/>
    <property type="match status" value="1"/>
</dbReference>
<evidence type="ECO:0000313" key="3">
    <source>
        <dbReference type="Proteomes" id="UP000500806"/>
    </source>
</evidence>
<accession>A0A6M9PW67</accession>
<reference evidence="2 3" key="1">
    <citation type="submission" date="2018-04" db="EMBL/GenBank/DDBJ databases">
        <title>Polynucleobacter sp. LimPoW16 genome.</title>
        <authorList>
            <person name="Hahn M.W."/>
        </authorList>
    </citation>
    <scope>NUCLEOTIDE SEQUENCE [LARGE SCALE GENOMIC DNA]</scope>
    <source>
        <strain evidence="2 3">LimPoW16</strain>
    </source>
</reference>
<dbReference type="SUPFAM" id="SSF51735">
    <property type="entry name" value="NAD(P)-binding Rossmann-fold domains"/>
    <property type="match status" value="1"/>
</dbReference>
<feature type="domain" description="3-beta hydroxysteroid dehydrogenase/isomerase" evidence="1">
    <location>
        <begin position="5"/>
        <end position="175"/>
    </location>
</feature>
<dbReference type="GO" id="GO:0016616">
    <property type="term" value="F:oxidoreductase activity, acting on the CH-OH group of donors, NAD or NADP as acceptor"/>
    <property type="evidence" value="ECO:0007669"/>
    <property type="project" value="InterPro"/>
</dbReference>
<evidence type="ECO:0000259" key="1">
    <source>
        <dbReference type="Pfam" id="PF01073"/>
    </source>
</evidence>
<gene>
    <name evidence="2" type="ORF">DCO16_09080</name>
</gene>
<dbReference type="KEGG" id="pani:DCO16_09080"/>
<dbReference type="InterPro" id="IPR036291">
    <property type="entry name" value="NAD(P)-bd_dom_sf"/>
</dbReference>
<name>A0A6M9PW67_9BURK</name>
<dbReference type="Gene3D" id="3.40.50.720">
    <property type="entry name" value="NAD(P)-binding Rossmann-like Domain"/>
    <property type="match status" value="1"/>
</dbReference>
<dbReference type="GO" id="GO:0005737">
    <property type="term" value="C:cytoplasm"/>
    <property type="evidence" value="ECO:0007669"/>
    <property type="project" value="TreeGrafter"/>
</dbReference>
<dbReference type="AlphaFoldDB" id="A0A6M9PW67"/>
<dbReference type="PANTHER" id="PTHR48079">
    <property type="entry name" value="PROTEIN YEEZ"/>
    <property type="match status" value="1"/>
</dbReference>
<dbReference type="PANTHER" id="PTHR48079:SF6">
    <property type="entry name" value="NAD(P)-BINDING DOMAIN-CONTAINING PROTEIN-RELATED"/>
    <property type="match status" value="1"/>
</dbReference>
<dbReference type="GO" id="GO:0004029">
    <property type="term" value="F:aldehyde dehydrogenase (NAD+) activity"/>
    <property type="evidence" value="ECO:0007669"/>
    <property type="project" value="TreeGrafter"/>
</dbReference>